<feature type="region of interest" description="Disordered" evidence="2">
    <location>
        <begin position="328"/>
        <end position="353"/>
    </location>
</feature>
<accession>A0A5J4WFV9</accession>
<feature type="compositionally biased region" description="Basic and acidic residues" evidence="2">
    <location>
        <begin position="410"/>
        <end position="424"/>
    </location>
</feature>
<feature type="compositionally biased region" description="Low complexity" evidence="2">
    <location>
        <begin position="440"/>
        <end position="456"/>
    </location>
</feature>
<feature type="region of interest" description="Disordered" evidence="2">
    <location>
        <begin position="29"/>
        <end position="101"/>
    </location>
</feature>
<feature type="compositionally biased region" description="Polar residues" evidence="2">
    <location>
        <begin position="803"/>
        <end position="813"/>
    </location>
</feature>
<proteinExistence type="predicted"/>
<feature type="compositionally biased region" description="Low complexity" evidence="2">
    <location>
        <begin position="603"/>
        <end position="625"/>
    </location>
</feature>
<feature type="compositionally biased region" description="Basic and acidic residues" evidence="2">
    <location>
        <begin position="338"/>
        <end position="349"/>
    </location>
</feature>
<protein>
    <submittedName>
        <fullName evidence="3">Uncharacterized protein</fullName>
    </submittedName>
</protein>
<feature type="compositionally biased region" description="Polar residues" evidence="2">
    <location>
        <begin position="425"/>
        <end position="439"/>
    </location>
</feature>
<feature type="compositionally biased region" description="Low complexity" evidence="2">
    <location>
        <begin position="165"/>
        <end position="188"/>
    </location>
</feature>
<sequence length="874" mass="100339">MNSVSQKAELSPMSEKILRKVRQETLAQFKKRQNDRNRPKNLQPKAVQQRKFEVAKQYLSPKPRPYTADRSKSVTKRSLQAESPKKTPLTKRSATSRSAKLLSQQQLQQLAGKEIKVGIATFVVCETNTEQYKTERNLKQLKNDKQVQSNLRSPNSKPPLPKQTSSSKKQLNNNNNNKLGNLQGNAQNDPLQSPQLKKEKANKQSDTYNKPKKLQQRAQSAPQNRNRSTSSKRQLNQEQEQKQQEPKQYKLKQIYPQLSPQEEKKRKLKLQLRPNFETHIKSPELKLTSGLGNSFYSESAQPVSYEEDIDTTQQIQIMHKIQKICMKDNQKNGPDGKQQQDKEYNKDSEQIDDGWVVLNKEGQSVSEKELHEFGENIQTAEEVESLLNKLKLKVDPLLINFFFKQKTEEKIPDKEKSLDEESHSYFDSLSGEQINNTPGKNKSSSPPRSNKHSSPNTSFYKQSKNPDVISKIHYIDTKIRDLQLEDRGLDIAGFKPNSASRTEIANKLAKLEVEKEIIEKTQPRDVIIAQALEIQEQQSILSQTINYSNTQQLNDNQSKNEIQLERSFVSQTQSTTVSSKKYGSPSTQQLQSFVSSVKQRTISPQQQQQQQQQQRSPSRVSQQSRANSTLSTSPDKRTRSLEKYDTNIPIYSSGIQFLGINNIIAPDVAKQNSPFLKNNKIQEQNINNETDGFSNIQLNDEQQELEAAYQRQEKREQLQRLEEQNIAYNPIQVPEKKKKNEQQQSAQQQEESNLFPKPQQQQQSPRSLGRGPTNIDSYDQTYAPQQIPQQQQQRKRKPHHQTDTNVSSQYRTSSDVKDPNVFFSSAPLYTNIRASSQEQDPALAKIIQQIEMKKEAARSGVPFAENKILLFEVQ</sequence>
<feature type="compositionally biased region" description="Low complexity" evidence="2">
    <location>
        <begin position="742"/>
        <end position="763"/>
    </location>
</feature>
<feature type="coiled-coil region" evidence="1">
    <location>
        <begin position="695"/>
        <end position="724"/>
    </location>
</feature>
<feature type="compositionally biased region" description="Polar residues" evidence="2">
    <location>
        <begin position="216"/>
        <end position="231"/>
    </location>
</feature>
<feature type="compositionally biased region" description="Polar residues" evidence="2">
    <location>
        <begin position="774"/>
        <end position="784"/>
    </location>
</feature>
<dbReference type="AlphaFoldDB" id="A0A5J4WFV9"/>
<keyword evidence="1" id="KW-0175">Coiled coil</keyword>
<evidence type="ECO:0000256" key="2">
    <source>
        <dbReference type="SAM" id="MobiDB-lite"/>
    </source>
</evidence>
<dbReference type="EMBL" id="SNRW01002292">
    <property type="protein sequence ID" value="KAA6393249.1"/>
    <property type="molecule type" value="Genomic_DNA"/>
</dbReference>
<feature type="region of interest" description="Disordered" evidence="2">
    <location>
        <begin position="596"/>
        <end position="641"/>
    </location>
</feature>
<name>A0A5J4WFV9_9EUKA</name>
<gene>
    <name evidence="3" type="ORF">EZS28_011221</name>
</gene>
<dbReference type="Proteomes" id="UP000324800">
    <property type="component" value="Unassembled WGS sequence"/>
</dbReference>
<feature type="region of interest" description="Disordered" evidence="2">
    <location>
        <begin position="410"/>
        <end position="463"/>
    </location>
</feature>
<comment type="caution">
    <text evidence="3">The sequence shown here is derived from an EMBL/GenBank/DDBJ whole genome shotgun (WGS) entry which is preliminary data.</text>
</comment>
<feature type="region of interest" description="Disordered" evidence="2">
    <location>
        <begin position="726"/>
        <end position="815"/>
    </location>
</feature>
<feature type="compositionally biased region" description="Basic and acidic residues" evidence="2">
    <location>
        <begin position="136"/>
        <end position="145"/>
    </location>
</feature>
<evidence type="ECO:0000313" key="4">
    <source>
        <dbReference type="Proteomes" id="UP000324800"/>
    </source>
</evidence>
<evidence type="ECO:0000256" key="1">
    <source>
        <dbReference type="SAM" id="Coils"/>
    </source>
</evidence>
<organism evidence="3 4">
    <name type="scientific">Streblomastix strix</name>
    <dbReference type="NCBI Taxonomy" id="222440"/>
    <lineage>
        <taxon>Eukaryota</taxon>
        <taxon>Metamonada</taxon>
        <taxon>Preaxostyla</taxon>
        <taxon>Oxymonadida</taxon>
        <taxon>Streblomastigidae</taxon>
        <taxon>Streblomastix</taxon>
    </lineage>
</organism>
<feature type="region of interest" description="Disordered" evidence="2">
    <location>
        <begin position="136"/>
        <end position="267"/>
    </location>
</feature>
<evidence type="ECO:0000313" key="3">
    <source>
        <dbReference type="EMBL" id="KAA6393249.1"/>
    </source>
</evidence>
<reference evidence="3 4" key="1">
    <citation type="submission" date="2019-03" db="EMBL/GenBank/DDBJ databases">
        <title>Single cell metagenomics reveals metabolic interactions within the superorganism composed of flagellate Streblomastix strix and complex community of Bacteroidetes bacteria on its surface.</title>
        <authorList>
            <person name="Treitli S.C."/>
            <person name="Kolisko M."/>
            <person name="Husnik F."/>
            <person name="Keeling P."/>
            <person name="Hampl V."/>
        </authorList>
    </citation>
    <scope>NUCLEOTIDE SEQUENCE [LARGE SCALE GENOMIC DNA]</scope>
    <source>
        <strain evidence="3">ST1C</strain>
    </source>
</reference>
<feature type="compositionally biased region" description="Basic and acidic residues" evidence="2">
    <location>
        <begin position="239"/>
        <end position="248"/>
    </location>
</feature>
<feature type="compositionally biased region" description="Polar residues" evidence="2">
    <location>
        <begin position="146"/>
        <end position="155"/>
    </location>
</feature>